<dbReference type="Proteomes" id="UP001202328">
    <property type="component" value="Unassembled WGS sequence"/>
</dbReference>
<name>A0AAD4XJK7_9MAGN</name>
<dbReference type="Pfam" id="PF02466">
    <property type="entry name" value="Tim17"/>
    <property type="match status" value="1"/>
</dbReference>
<proteinExistence type="inferred from homology"/>
<dbReference type="GO" id="GO:0030150">
    <property type="term" value="P:protein import into mitochondrial matrix"/>
    <property type="evidence" value="ECO:0007669"/>
    <property type="project" value="TreeGrafter"/>
</dbReference>
<evidence type="ECO:0000256" key="5">
    <source>
        <dbReference type="ARBA" id="ARBA00022989"/>
    </source>
</evidence>
<evidence type="ECO:0000256" key="8">
    <source>
        <dbReference type="SAM" id="Phobius"/>
    </source>
</evidence>
<comment type="subcellular location">
    <subcellularLocation>
        <location evidence="1">Mitochondrion inner membrane</location>
        <topology evidence="1">Multi-pass membrane protein</topology>
    </subcellularLocation>
</comment>
<dbReference type="PANTHER" id="PTHR10485:SF20">
    <property type="entry name" value="MITOCHONDRIAL IMPORT INNER MEMBRANE TRANSLOCASE SUBUNIT TIM17"/>
    <property type="match status" value="1"/>
</dbReference>
<organism evidence="9 10">
    <name type="scientific">Papaver atlanticum</name>
    <dbReference type="NCBI Taxonomy" id="357466"/>
    <lineage>
        <taxon>Eukaryota</taxon>
        <taxon>Viridiplantae</taxon>
        <taxon>Streptophyta</taxon>
        <taxon>Embryophyta</taxon>
        <taxon>Tracheophyta</taxon>
        <taxon>Spermatophyta</taxon>
        <taxon>Magnoliopsida</taxon>
        <taxon>Ranunculales</taxon>
        <taxon>Papaveraceae</taxon>
        <taxon>Papaveroideae</taxon>
        <taxon>Papaver</taxon>
    </lineage>
</organism>
<keyword evidence="5 8" id="KW-1133">Transmembrane helix</keyword>
<dbReference type="PANTHER" id="PTHR10485">
    <property type="entry name" value="MITOCHONDRIAL IMPORT INNER MEMBRANE TRANSLOCASE SUBUNIT TIM-17"/>
    <property type="match status" value="1"/>
</dbReference>
<comment type="caution">
    <text evidence="9">The sequence shown here is derived from an EMBL/GenBank/DDBJ whole genome shotgun (WGS) entry which is preliminary data.</text>
</comment>
<reference evidence="9" key="1">
    <citation type="submission" date="2022-04" db="EMBL/GenBank/DDBJ databases">
        <title>A functionally conserved STORR gene fusion in Papaver species that diverged 16.8 million years ago.</title>
        <authorList>
            <person name="Catania T."/>
        </authorList>
    </citation>
    <scope>NUCLEOTIDE SEQUENCE</scope>
    <source>
        <strain evidence="9">S-188037</strain>
    </source>
</reference>
<evidence type="ECO:0000256" key="7">
    <source>
        <dbReference type="ARBA" id="ARBA00023136"/>
    </source>
</evidence>
<evidence type="ECO:0000313" key="9">
    <source>
        <dbReference type="EMBL" id="KAI3917752.1"/>
    </source>
</evidence>
<keyword evidence="4" id="KW-0999">Mitochondrion inner membrane</keyword>
<keyword evidence="7 8" id="KW-0472">Membrane</keyword>
<gene>
    <name evidence="9" type="ORF">MKW98_021514</name>
</gene>
<keyword evidence="6" id="KW-0496">Mitochondrion</keyword>
<keyword evidence="10" id="KW-1185">Reference proteome</keyword>
<keyword evidence="3 8" id="KW-0812">Transmembrane</keyword>
<evidence type="ECO:0000256" key="6">
    <source>
        <dbReference type="ARBA" id="ARBA00023128"/>
    </source>
</evidence>
<accession>A0AAD4XJK7</accession>
<comment type="similarity">
    <text evidence="2">Belongs to the Tim17/Tim22/Tim23 family.</text>
</comment>
<evidence type="ECO:0000313" key="10">
    <source>
        <dbReference type="Proteomes" id="UP001202328"/>
    </source>
</evidence>
<evidence type="ECO:0000256" key="3">
    <source>
        <dbReference type="ARBA" id="ARBA00022692"/>
    </source>
</evidence>
<feature type="transmembrane region" description="Helical" evidence="8">
    <location>
        <begin position="18"/>
        <end position="36"/>
    </location>
</feature>
<sequence length="147" mass="16128">MEPWYCTDSPCPHRIVDYAGGAFGLGAVGGGVYHFVKGLLNSPRLGCYFGAWGATVSVCQCTIAYVRDKEDRWNFIIAAAAASGLLDIRKGFLRASRSAVTVGVLWTLTEGVGIWLNRFINPPKFPVELLRTKERKTSERKTTILGT</sequence>
<dbReference type="EMBL" id="JAJJMB010008983">
    <property type="protein sequence ID" value="KAI3917752.1"/>
    <property type="molecule type" value="Genomic_DNA"/>
</dbReference>
<dbReference type="AlphaFoldDB" id="A0AAD4XJK7"/>
<protein>
    <submittedName>
        <fullName evidence="9">Uncharacterized protein</fullName>
    </submittedName>
</protein>
<dbReference type="GO" id="GO:0008320">
    <property type="term" value="F:protein transmembrane transporter activity"/>
    <property type="evidence" value="ECO:0007669"/>
    <property type="project" value="TreeGrafter"/>
</dbReference>
<feature type="transmembrane region" description="Helical" evidence="8">
    <location>
        <begin position="48"/>
        <end position="66"/>
    </location>
</feature>
<evidence type="ECO:0000256" key="2">
    <source>
        <dbReference type="ARBA" id="ARBA00008444"/>
    </source>
</evidence>
<evidence type="ECO:0000256" key="1">
    <source>
        <dbReference type="ARBA" id="ARBA00004448"/>
    </source>
</evidence>
<evidence type="ECO:0000256" key="4">
    <source>
        <dbReference type="ARBA" id="ARBA00022792"/>
    </source>
</evidence>
<dbReference type="GO" id="GO:0005744">
    <property type="term" value="C:TIM23 mitochondrial import inner membrane translocase complex"/>
    <property type="evidence" value="ECO:0007669"/>
    <property type="project" value="TreeGrafter"/>
</dbReference>